<keyword evidence="2" id="KW-0328">Glycosyltransferase</keyword>
<evidence type="ECO:0000259" key="1">
    <source>
        <dbReference type="Pfam" id="PF00535"/>
    </source>
</evidence>
<dbReference type="EMBL" id="JAUSUL010000002">
    <property type="protein sequence ID" value="MDQ0316202.1"/>
    <property type="molecule type" value="Genomic_DNA"/>
</dbReference>
<accession>A0AAE3VQ25</accession>
<feature type="domain" description="Glycosyltransferase 2-like" evidence="1">
    <location>
        <begin position="6"/>
        <end position="177"/>
    </location>
</feature>
<dbReference type="InterPro" id="IPR050256">
    <property type="entry name" value="Glycosyltransferase_2"/>
</dbReference>
<keyword evidence="2" id="KW-0808">Transferase</keyword>
<dbReference type="RefSeq" id="WP_306886031.1">
    <property type="nucleotide sequence ID" value="NZ_JAUSUL010000002.1"/>
</dbReference>
<evidence type="ECO:0000313" key="3">
    <source>
        <dbReference type="Proteomes" id="UP001229244"/>
    </source>
</evidence>
<dbReference type="Gene3D" id="3.90.550.10">
    <property type="entry name" value="Spore Coat Polysaccharide Biosynthesis Protein SpsA, Chain A"/>
    <property type="match status" value="1"/>
</dbReference>
<dbReference type="Pfam" id="PF00535">
    <property type="entry name" value="Glycos_transf_2"/>
    <property type="match status" value="1"/>
</dbReference>
<dbReference type="PANTHER" id="PTHR48090:SF6">
    <property type="entry name" value="SLR5056 PROTEIN"/>
    <property type="match status" value="1"/>
</dbReference>
<dbReference type="SUPFAM" id="SSF53448">
    <property type="entry name" value="Nucleotide-diphospho-sugar transferases"/>
    <property type="match status" value="1"/>
</dbReference>
<evidence type="ECO:0000313" key="2">
    <source>
        <dbReference type="EMBL" id="MDQ0316202.1"/>
    </source>
</evidence>
<dbReference type="InterPro" id="IPR001173">
    <property type="entry name" value="Glyco_trans_2-like"/>
</dbReference>
<dbReference type="PANTHER" id="PTHR48090">
    <property type="entry name" value="UNDECAPRENYL-PHOSPHATE 4-DEOXY-4-FORMAMIDO-L-ARABINOSE TRANSFERASE-RELATED"/>
    <property type="match status" value="1"/>
</dbReference>
<dbReference type="Proteomes" id="UP001229244">
    <property type="component" value="Unassembled WGS sequence"/>
</dbReference>
<reference evidence="2" key="1">
    <citation type="submission" date="2023-07" db="EMBL/GenBank/DDBJ databases">
        <title>Genomic Encyclopedia of Type Strains, Phase IV (KMG-IV): sequencing the most valuable type-strain genomes for metagenomic binning, comparative biology and taxonomic classification.</title>
        <authorList>
            <person name="Goeker M."/>
        </authorList>
    </citation>
    <scope>NUCLEOTIDE SEQUENCE</scope>
    <source>
        <strain evidence="2">DSM 21202</strain>
    </source>
</reference>
<dbReference type="AlphaFoldDB" id="A0AAE3VQ25"/>
<sequence>MAAFYVVVPVLNEEDNIERFFTGLRHIATGIPAGTTMCVVLVDDGSTDATVSRAETHAGDLELHVLKHEVNRGPGAAFGTAFEFLAGRLSDDDYVLTIEGDNTSRYELVDKMLRRQTEEDYDAVFASPYMYGGGVMNTSSFRRFLSHMSNAFVKEILQIHGLLTVSSFFRLYRGRILLRLQGVYGPRILQRTGFESMLELTLKMMYLGATISEVAMVLDTSQRAGKSKMKIARTIRGYFGVGLQKGKWASVATSHGYRH</sequence>
<gene>
    <name evidence="2" type="ORF">J2S73_002659</name>
</gene>
<comment type="caution">
    <text evidence="2">The sequence shown here is derived from an EMBL/GenBank/DDBJ whole genome shotgun (WGS) entry which is preliminary data.</text>
</comment>
<dbReference type="InterPro" id="IPR029044">
    <property type="entry name" value="Nucleotide-diphossugar_trans"/>
</dbReference>
<organism evidence="2 3">
    <name type="scientific">Amorphus orientalis</name>
    <dbReference type="NCBI Taxonomy" id="649198"/>
    <lineage>
        <taxon>Bacteria</taxon>
        <taxon>Pseudomonadati</taxon>
        <taxon>Pseudomonadota</taxon>
        <taxon>Alphaproteobacteria</taxon>
        <taxon>Hyphomicrobiales</taxon>
        <taxon>Amorphaceae</taxon>
        <taxon>Amorphus</taxon>
    </lineage>
</organism>
<protein>
    <submittedName>
        <fullName evidence="2">Dolichol-phosphate mannosyltransferase</fullName>
        <ecNumber evidence="2">2.4.1.83</ecNumber>
    </submittedName>
</protein>
<proteinExistence type="predicted"/>
<dbReference type="GO" id="GO:0004582">
    <property type="term" value="F:dolichyl-phosphate beta-D-mannosyltransferase activity"/>
    <property type="evidence" value="ECO:0007669"/>
    <property type="project" value="UniProtKB-EC"/>
</dbReference>
<dbReference type="CDD" id="cd04179">
    <property type="entry name" value="DPM_DPG-synthase_like"/>
    <property type="match status" value="1"/>
</dbReference>
<keyword evidence="3" id="KW-1185">Reference proteome</keyword>
<name>A0AAE3VQ25_9HYPH</name>
<dbReference type="EC" id="2.4.1.83" evidence="2"/>